<reference evidence="10 11" key="1">
    <citation type="submission" date="2019-10" db="EMBL/GenBank/DDBJ databases">
        <title>Extracellular Electron Transfer in a Candidatus Methanoperedens spp. Enrichment Culture.</title>
        <authorList>
            <person name="Berger S."/>
            <person name="Rangel Shaw D."/>
            <person name="Berben T."/>
            <person name="In 'T Zandt M."/>
            <person name="Frank J."/>
            <person name="Reimann J."/>
            <person name="Jetten M.S.M."/>
            <person name="Welte C.U."/>
        </authorList>
    </citation>
    <scope>NUCLEOTIDE SEQUENCE [LARGE SCALE GENOMIC DNA]</scope>
    <source>
        <strain evidence="10">SB12</strain>
    </source>
</reference>
<evidence type="ECO:0000256" key="5">
    <source>
        <dbReference type="ARBA" id="ARBA00038063"/>
    </source>
</evidence>
<comment type="function">
    <text evidence="7">Hydrolyzes ribosome-free peptidyl-tRNAs (with 1 or more amino acids incorporated), which drop off the ribosome during protein synthesis, or as a result of ribosome stalling.</text>
</comment>
<evidence type="ECO:0000256" key="6">
    <source>
        <dbReference type="ARBA" id="ARBA00050038"/>
    </source>
</evidence>
<keyword evidence="7" id="KW-0963">Cytoplasm</keyword>
<dbReference type="NCBIfam" id="TIGR00447">
    <property type="entry name" value="pth"/>
    <property type="match status" value="1"/>
</dbReference>
<dbReference type="GO" id="GO:0000049">
    <property type="term" value="F:tRNA binding"/>
    <property type="evidence" value="ECO:0007669"/>
    <property type="project" value="UniProtKB-UniRule"/>
</dbReference>
<proteinExistence type="inferred from homology"/>
<comment type="function">
    <text evidence="7">Catalyzes the release of premature peptidyl moieties from peptidyl-tRNA molecules trapped in stalled 50S ribosomal subunits, and thus maintains levels of free tRNAs and 50S ribosomes.</text>
</comment>
<dbReference type="SUPFAM" id="SSF53178">
    <property type="entry name" value="Peptidyl-tRNA hydrolase-like"/>
    <property type="match status" value="1"/>
</dbReference>
<keyword evidence="3 7" id="KW-0378">Hydrolase</keyword>
<feature type="binding site" evidence="7">
    <location>
        <position position="82"/>
    </location>
    <ligand>
        <name>tRNA</name>
        <dbReference type="ChEBI" id="CHEBI:17843"/>
    </ligand>
</feature>
<dbReference type="AlphaFoldDB" id="A0A833LYA3"/>
<dbReference type="PROSITE" id="PS01196">
    <property type="entry name" value="PEPT_TRNA_HYDROL_2"/>
    <property type="match status" value="1"/>
</dbReference>
<evidence type="ECO:0000256" key="7">
    <source>
        <dbReference type="HAMAP-Rule" id="MF_00083"/>
    </source>
</evidence>
<feature type="binding site" evidence="7">
    <location>
        <position position="80"/>
    </location>
    <ligand>
        <name>tRNA</name>
        <dbReference type="ChEBI" id="CHEBI:17843"/>
    </ligand>
</feature>
<dbReference type="HAMAP" id="MF_00083">
    <property type="entry name" value="Pept_tRNA_hydro_bact"/>
    <property type="match status" value="1"/>
</dbReference>
<dbReference type="CDD" id="cd00462">
    <property type="entry name" value="PTH"/>
    <property type="match status" value="1"/>
</dbReference>
<evidence type="ECO:0000256" key="9">
    <source>
        <dbReference type="RuleBase" id="RU004320"/>
    </source>
</evidence>
<feature type="site" description="Stabilizes the basic form of H active site to accept a proton" evidence="7">
    <location>
        <position position="107"/>
    </location>
</feature>
<dbReference type="PANTHER" id="PTHR17224:SF1">
    <property type="entry name" value="PEPTIDYL-TRNA HYDROLASE"/>
    <property type="match status" value="1"/>
</dbReference>
<gene>
    <name evidence="7" type="primary">pth</name>
    <name evidence="10" type="ORF">F9K24_06250</name>
</gene>
<dbReference type="Gene3D" id="3.40.50.1470">
    <property type="entry name" value="Peptidyl-tRNA hydrolase"/>
    <property type="match status" value="1"/>
</dbReference>
<dbReference type="PANTHER" id="PTHR17224">
    <property type="entry name" value="PEPTIDYL-TRNA HYDROLASE"/>
    <property type="match status" value="1"/>
</dbReference>
<comment type="caution">
    <text evidence="10">The sequence shown here is derived from an EMBL/GenBank/DDBJ whole genome shotgun (WGS) entry which is preliminary data.</text>
</comment>
<dbReference type="Proteomes" id="UP000460298">
    <property type="component" value="Unassembled WGS sequence"/>
</dbReference>
<evidence type="ECO:0000256" key="1">
    <source>
        <dbReference type="ARBA" id="ARBA00013260"/>
    </source>
</evidence>
<dbReference type="InterPro" id="IPR018171">
    <property type="entry name" value="Pept_tRNA_hydro_CS"/>
</dbReference>
<comment type="subunit">
    <text evidence="7">Monomer.</text>
</comment>
<name>A0A833LYA3_9LEPT</name>
<evidence type="ECO:0000313" key="11">
    <source>
        <dbReference type="Proteomes" id="UP000460298"/>
    </source>
</evidence>
<sequence length="192" mass="21266">MTPLLVGLGNPGPKYSKTRHNAGFLFLDYFAECAAEKRDGMSGRLSPFKEKFGGLVAELRDFSYNGTEVELIALFKPLSFMNLSGRPVKQAADHYKASPAKWLVLHDEIDLPFLDIRIKEGGGHRGHNGLRDIMAVTGTGDFTRVRIGVDRPVDGSVADYVLAPFSKEEQARFAEAGTIVNRLVSEWLLRKV</sequence>
<feature type="site" description="Discriminates between blocked and unblocked aminoacyl-tRNA" evidence="7">
    <location>
        <position position="10"/>
    </location>
</feature>
<dbReference type="PROSITE" id="PS01195">
    <property type="entry name" value="PEPT_TRNA_HYDROL_1"/>
    <property type="match status" value="1"/>
</dbReference>
<evidence type="ECO:0000256" key="4">
    <source>
        <dbReference type="ARBA" id="ARBA00022884"/>
    </source>
</evidence>
<dbReference type="EC" id="3.1.1.29" evidence="1 7"/>
<organism evidence="10 11">
    <name type="scientific">Leptonema illini</name>
    <dbReference type="NCBI Taxonomy" id="183"/>
    <lineage>
        <taxon>Bacteria</taxon>
        <taxon>Pseudomonadati</taxon>
        <taxon>Spirochaetota</taxon>
        <taxon>Spirochaetia</taxon>
        <taxon>Leptospirales</taxon>
        <taxon>Leptospiraceae</taxon>
        <taxon>Leptonema</taxon>
    </lineage>
</organism>
<dbReference type="Pfam" id="PF01195">
    <property type="entry name" value="Pept_tRNA_hydro"/>
    <property type="match status" value="1"/>
</dbReference>
<protein>
    <recommendedName>
        <fullName evidence="6 7">Peptidyl-tRNA hydrolase</fullName>
        <shortName evidence="7">Pth</shortName>
        <ecNumber evidence="1 7">3.1.1.29</ecNumber>
    </recommendedName>
</protein>
<evidence type="ECO:0000256" key="3">
    <source>
        <dbReference type="ARBA" id="ARBA00022801"/>
    </source>
</evidence>
<feature type="binding site" evidence="7">
    <location>
        <position position="15"/>
    </location>
    <ligand>
        <name>tRNA</name>
        <dbReference type="ChEBI" id="CHEBI:17843"/>
    </ligand>
</feature>
<evidence type="ECO:0000313" key="10">
    <source>
        <dbReference type="EMBL" id="KAB2934061.1"/>
    </source>
</evidence>
<accession>A0A833LYA3</accession>
<dbReference type="InterPro" id="IPR036416">
    <property type="entry name" value="Pept_tRNA_hydro_sf"/>
</dbReference>
<dbReference type="GO" id="GO:0005737">
    <property type="term" value="C:cytoplasm"/>
    <property type="evidence" value="ECO:0007669"/>
    <property type="project" value="UniProtKB-SubCell"/>
</dbReference>
<comment type="subcellular location">
    <subcellularLocation>
        <location evidence="7">Cytoplasm</location>
    </subcellularLocation>
</comment>
<feature type="binding site" evidence="7">
    <location>
        <position position="128"/>
    </location>
    <ligand>
        <name>tRNA</name>
        <dbReference type="ChEBI" id="CHEBI:17843"/>
    </ligand>
</feature>
<dbReference type="InterPro" id="IPR001328">
    <property type="entry name" value="Pept_tRNA_hydro"/>
</dbReference>
<comment type="similarity">
    <text evidence="5 7 9">Belongs to the PTH family.</text>
</comment>
<feature type="active site" description="Proton acceptor" evidence="7">
    <location>
        <position position="20"/>
    </location>
</feature>
<evidence type="ECO:0000256" key="2">
    <source>
        <dbReference type="ARBA" id="ARBA00022555"/>
    </source>
</evidence>
<dbReference type="EMBL" id="WBUI01000004">
    <property type="protein sequence ID" value="KAB2934061.1"/>
    <property type="molecule type" value="Genomic_DNA"/>
</dbReference>
<dbReference type="GO" id="GO:0072344">
    <property type="term" value="P:rescue of stalled ribosome"/>
    <property type="evidence" value="ECO:0007669"/>
    <property type="project" value="UniProtKB-UniRule"/>
</dbReference>
<evidence type="ECO:0000256" key="8">
    <source>
        <dbReference type="RuleBase" id="RU000673"/>
    </source>
</evidence>
<keyword evidence="4 7" id="KW-0694">RNA-binding</keyword>
<keyword evidence="2 7" id="KW-0820">tRNA-binding</keyword>
<dbReference type="GO" id="GO:0004045">
    <property type="term" value="F:peptidyl-tRNA hydrolase activity"/>
    <property type="evidence" value="ECO:0007669"/>
    <property type="project" value="UniProtKB-UniRule"/>
</dbReference>
<dbReference type="GO" id="GO:0006515">
    <property type="term" value="P:protein quality control for misfolded or incompletely synthesized proteins"/>
    <property type="evidence" value="ECO:0007669"/>
    <property type="project" value="UniProtKB-UniRule"/>
</dbReference>
<comment type="catalytic activity">
    <reaction evidence="7 8">
        <text>an N-acyl-L-alpha-aminoacyl-tRNA + H2O = an N-acyl-L-amino acid + a tRNA + H(+)</text>
        <dbReference type="Rhea" id="RHEA:54448"/>
        <dbReference type="Rhea" id="RHEA-COMP:10123"/>
        <dbReference type="Rhea" id="RHEA-COMP:13883"/>
        <dbReference type="ChEBI" id="CHEBI:15377"/>
        <dbReference type="ChEBI" id="CHEBI:15378"/>
        <dbReference type="ChEBI" id="CHEBI:59874"/>
        <dbReference type="ChEBI" id="CHEBI:78442"/>
        <dbReference type="ChEBI" id="CHEBI:138191"/>
        <dbReference type="EC" id="3.1.1.29"/>
    </reaction>
</comment>